<name>A0A0K9NNW8_ZOSMR</name>
<feature type="region of interest" description="Disordered" evidence="1">
    <location>
        <begin position="187"/>
        <end position="260"/>
    </location>
</feature>
<keyword evidence="4" id="KW-1185">Reference proteome</keyword>
<dbReference type="InterPro" id="IPR040233">
    <property type="entry name" value="CCD97-like_C"/>
</dbReference>
<dbReference type="STRING" id="29655.A0A0K9NNW8"/>
<feature type="compositionally biased region" description="Basic and acidic residues" evidence="1">
    <location>
        <begin position="283"/>
        <end position="307"/>
    </location>
</feature>
<feature type="compositionally biased region" description="Acidic residues" evidence="1">
    <location>
        <begin position="197"/>
        <end position="213"/>
    </location>
</feature>
<feature type="domain" description="CCD97-like C-terminal" evidence="2">
    <location>
        <begin position="104"/>
        <end position="307"/>
    </location>
</feature>
<accession>A0A0K9NNW8</accession>
<feature type="region of interest" description="Disordered" evidence="1">
    <location>
        <begin position="275"/>
        <end position="307"/>
    </location>
</feature>
<dbReference type="PANTHER" id="PTHR31840">
    <property type="entry name" value="COILED-COIL DOMAIN-CONTAINING PROTEIN 97"/>
    <property type="match status" value="1"/>
</dbReference>
<evidence type="ECO:0000313" key="4">
    <source>
        <dbReference type="Proteomes" id="UP000036987"/>
    </source>
</evidence>
<dbReference type="OMA" id="LDVYMRH"/>
<reference evidence="4" key="1">
    <citation type="journal article" date="2016" name="Nature">
        <title>The genome of the seagrass Zostera marina reveals angiosperm adaptation to the sea.</title>
        <authorList>
            <person name="Olsen J.L."/>
            <person name="Rouze P."/>
            <person name="Verhelst B."/>
            <person name="Lin Y.-C."/>
            <person name="Bayer T."/>
            <person name="Collen J."/>
            <person name="Dattolo E."/>
            <person name="De Paoli E."/>
            <person name="Dittami S."/>
            <person name="Maumus F."/>
            <person name="Michel G."/>
            <person name="Kersting A."/>
            <person name="Lauritano C."/>
            <person name="Lohaus R."/>
            <person name="Toepel M."/>
            <person name="Tonon T."/>
            <person name="Vanneste K."/>
            <person name="Amirebrahimi M."/>
            <person name="Brakel J."/>
            <person name="Bostroem C."/>
            <person name="Chovatia M."/>
            <person name="Grimwood J."/>
            <person name="Jenkins J.W."/>
            <person name="Jueterbock A."/>
            <person name="Mraz A."/>
            <person name="Stam W.T."/>
            <person name="Tice H."/>
            <person name="Bornberg-Bauer E."/>
            <person name="Green P.J."/>
            <person name="Pearson G.A."/>
            <person name="Procaccini G."/>
            <person name="Duarte C.M."/>
            <person name="Schmutz J."/>
            <person name="Reusch T.B.H."/>
            <person name="Van de Peer Y."/>
        </authorList>
    </citation>
    <scope>NUCLEOTIDE SEQUENCE [LARGE SCALE GENOMIC DNA]</scope>
    <source>
        <strain evidence="4">cv. Finnish</strain>
    </source>
</reference>
<dbReference type="PANTHER" id="PTHR31840:SF1">
    <property type="entry name" value="COILED-COIL DOMAIN-CONTAINING PROTEIN 97"/>
    <property type="match status" value="1"/>
</dbReference>
<dbReference type="Pfam" id="PF09747">
    <property type="entry name" value="CCD97-like_C"/>
    <property type="match status" value="1"/>
</dbReference>
<evidence type="ECO:0000256" key="1">
    <source>
        <dbReference type="SAM" id="MobiDB-lite"/>
    </source>
</evidence>
<evidence type="ECO:0000259" key="2">
    <source>
        <dbReference type="Pfam" id="PF09747"/>
    </source>
</evidence>
<dbReference type="OrthoDB" id="333176at2759"/>
<gene>
    <name evidence="3" type="ORF">ZOSMA_76G00300</name>
</gene>
<dbReference type="InterPro" id="IPR018613">
    <property type="entry name" value="Ccdc97-like"/>
</dbReference>
<dbReference type="AlphaFoldDB" id="A0A0K9NNW8"/>
<feature type="compositionally biased region" description="Basic and acidic residues" evidence="1">
    <location>
        <begin position="215"/>
        <end position="231"/>
    </location>
</feature>
<organism evidence="3 4">
    <name type="scientific">Zostera marina</name>
    <name type="common">Eelgrass</name>
    <dbReference type="NCBI Taxonomy" id="29655"/>
    <lineage>
        <taxon>Eukaryota</taxon>
        <taxon>Viridiplantae</taxon>
        <taxon>Streptophyta</taxon>
        <taxon>Embryophyta</taxon>
        <taxon>Tracheophyta</taxon>
        <taxon>Spermatophyta</taxon>
        <taxon>Magnoliopsida</taxon>
        <taxon>Liliopsida</taxon>
        <taxon>Zosteraceae</taxon>
        <taxon>Zostera</taxon>
    </lineage>
</organism>
<comment type="caution">
    <text evidence="3">The sequence shown here is derived from an EMBL/GenBank/DDBJ whole genome shotgun (WGS) entry which is preliminary data.</text>
</comment>
<dbReference type="Proteomes" id="UP000036987">
    <property type="component" value="Unassembled WGS sequence"/>
</dbReference>
<protein>
    <recommendedName>
        <fullName evidence="2">CCD97-like C-terminal domain-containing protein</fullName>
    </recommendedName>
</protein>
<proteinExistence type="predicted"/>
<dbReference type="EMBL" id="LFYR01001927">
    <property type="protein sequence ID" value="KMZ58474.1"/>
    <property type="molecule type" value="Genomic_DNA"/>
</dbReference>
<evidence type="ECO:0000313" key="3">
    <source>
        <dbReference type="EMBL" id="KMZ58474.1"/>
    </source>
</evidence>
<sequence>MERVAMEHMADRLATVDGLYFPRSFLTSKSADHHLRRKAELLNLLSRDASIFLERYGSKLSAEELQAFDIMKEDYEVRWHLNKLRFSKDPTEEEERIRTVTVKNRRRAFMDELIRGGEYFSEDAMREREPYLHHEYVGRFQDQMSRGMARPGERWSDTLMRQAEEAVLIQKIRGEQQRMGISREDWVGGDGEVVVQTEEEEEEEEEEEDELDANEVGKKEGSSVKEVHTLEESTGNGPSSVIMPDEDNISAAELQDQMEQFTHIMQQKFLSGEDSLDYSDIDTNERLDDHWQKESNLDAEEKYFEND</sequence>